<comment type="caution">
    <text evidence="1">The sequence shown here is derived from an EMBL/GenBank/DDBJ whole genome shotgun (WGS) entry which is preliminary data.</text>
</comment>
<evidence type="ECO:0000313" key="1">
    <source>
        <dbReference type="EMBL" id="KAJ9083265.1"/>
    </source>
</evidence>
<dbReference type="Proteomes" id="UP001165960">
    <property type="component" value="Unassembled WGS sequence"/>
</dbReference>
<gene>
    <name evidence="1" type="ORF">DSO57_1036429</name>
</gene>
<proteinExistence type="predicted"/>
<evidence type="ECO:0000313" key="2">
    <source>
        <dbReference type="Proteomes" id="UP001165960"/>
    </source>
</evidence>
<accession>A0ACC2U968</accession>
<name>A0ACC2U968_9FUNG</name>
<sequence length="321" mass="35771">MEMTVSKDTVSNENGQPELNNQMNSASAYLPPGLSQCEPSSPNSQLFMLEQFGQQNSDPHIVQLMQSAISGDIGSTSLFEASINHISSALGPAHQTEVKEVSKNDSTTSQVSTPKTRLPTPPNPADVDGEFVIPAVMPEFYVTETLRGNKAVVYKYFLYFCEDGKKKQKYHHFRCNAPGCKARLTTNGWDEVRASSGEHHHPAPNDLPERMIRQFIKRKVLSSNEPSTTVVANALKNCPPALYATMPPQNKLIKLAQVERKRKGNKPAEPKTTKELILDDKFKFTDKGESFLVHDDGEEQEARIVCFATRTNLNQLIYCKT</sequence>
<dbReference type="EMBL" id="QTSX02001060">
    <property type="protein sequence ID" value="KAJ9083265.1"/>
    <property type="molecule type" value="Genomic_DNA"/>
</dbReference>
<protein>
    <submittedName>
        <fullName evidence="1">Uncharacterized protein</fullName>
    </submittedName>
</protein>
<keyword evidence="2" id="KW-1185">Reference proteome</keyword>
<reference evidence="1" key="1">
    <citation type="submission" date="2022-04" db="EMBL/GenBank/DDBJ databases">
        <title>Genome of the entomopathogenic fungus Entomophthora muscae.</title>
        <authorList>
            <person name="Elya C."/>
            <person name="Lovett B.R."/>
            <person name="Lee E."/>
            <person name="Macias A.M."/>
            <person name="Hajek A.E."/>
            <person name="De Bivort B.L."/>
            <person name="Kasson M.T."/>
            <person name="De Fine Licht H.H."/>
            <person name="Stajich J.E."/>
        </authorList>
    </citation>
    <scope>NUCLEOTIDE SEQUENCE</scope>
    <source>
        <strain evidence="1">Berkeley</strain>
    </source>
</reference>
<organism evidence="1 2">
    <name type="scientific">Entomophthora muscae</name>
    <dbReference type="NCBI Taxonomy" id="34485"/>
    <lineage>
        <taxon>Eukaryota</taxon>
        <taxon>Fungi</taxon>
        <taxon>Fungi incertae sedis</taxon>
        <taxon>Zoopagomycota</taxon>
        <taxon>Entomophthoromycotina</taxon>
        <taxon>Entomophthoromycetes</taxon>
        <taxon>Entomophthorales</taxon>
        <taxon>Entomophthoraceae</taxon>
        <taxon>Entomophthora</taxon>
    </lineage>
</organism>